<gene>
    <name evidence="2" type="ORF">MSL71_2720</name>
</gene>
<organism evidence="2 3">
    <name type="scientific">Desulfoluna butyratoxydans</name>
    <dbReference type="NCBI Taxonomy" id="231438"/>
    <lineage>
        <taxon>Bacteria</taxon>
        <taxon>Pseudomonadati</taxon>
        <taxon>Thermodesulfobacteriota</taxon>
        <taxon>Desulfobacteria</taxon>
        <taxon>Desulfobacterales</taxon>
        <taxon>Desulfolunaceae</taxon>
        <taxon>Desulfoluna</taxon>
    </lineage>
</organism>
<proteinExistence type="predicted"/>
<dbReference type="InterPro" id="IPR032092">
    <property type="entry name" value="PilW"/>
</dbReference>
<name>A0A4U8YGQ5_9BACT</name>
<evidence type="ECO:0000313" key="3">
    <source>
        <dbReference type="Proteomes" id="UP000507962"/>
    </source>
</evidence>
<keyword evidence="3" id="KW-1185">Reference proteome</keyword>
<dbReference type="Pfam" id="PF16074">
    <property type="entry name" value="PilW"/>
    <property type="match status" value="1"/>
</dbReference>
<dbReference type="GO" id="GO:0043683">
    <property type="term" value="P:type IV pilus assembly"/>
    <property type="evidence" value="ECO:0007669"/>
    <property type="project" value="InterPro"/>
</dbReference>
<sequence>MKTLHKNVSIRTSALRVPAGTMGFTLLEILVALGIGLILITAICTLIIDQTKSHEDHQMKVMMQQNGRAALAVIGNDLMLAGYSPVPRDDGGSGRLATFRVAGMTQMDFTFDSNADGTIVFHDSAGNNIYDERTVFRYLNGSNQLQRNNNTNALLQNVEAFRVLYAYDSDDLGAGASRYGVLEKATNGVRWAYDNTPEDTDLTLTHFYTLSDLGKITADDISGTPIKDPKPSLDRIRAAKIWLLMRSTKRKNHDTSETQVDFIPNFPVDGLDTGNYSYRLYTTTVKFRNMYY</sequence>
<keyword evidence="1" id="KW-0472">Membrane</keyword>
<evidence type="ECO:0000313" key="2">
    <source>
        <dbReference type="EMBL" id="VFQ42651.1"/>
    </source>
</evidence>
<feature type="transmembrane region" description="Helical" evidence="1">
    <location>
        <begin position="24"/>
        <end position="48"/>
    </location>
</feature>
<keyword evidence="1" id="KW-1133">Transmembrane helix</keyword>
<protein>
    <submittedName>
        <fullName evidence="2">Type iv pilus-assembly protein w</fullName>
    </submittedName>
</protein>
<accession>A0A4U8YGQ5</accession>
<dbReference type="AlphaFoldDB" id="A0A4U8YGQ5"/>
<dbReference type="Proteomes" id="UP000507962">
    <property type="component" value="Unassembled WGS sequence"/>
</dbReference>
<keyword evidence="1" id="KW-0812">Transmembrane</keyword>
<dbReference type="EMBL" id="CAADHO010000001">
    <property type="protein sequence ID" value="VFQ42651.1"/>
    <property type="molecule type" value="Genomic_DNA"/>
</dbReference>
<dbReference type="RefSeq" id="WP_180136881.1">
    <property type="nucleotide sequence ID" value="NZ_CAADHO010000001.1"/>
</dbReference>
<reference evidence="2 3" key="1">
    <citation type="submission" date="2019-03" db="EMBL/GenBank/DDBJ databases">
        <authorList>
            <person name="Nijsse B."/>
        </authorList>
    </citation>
    <scope>NUCLEOTIDE SEQUENCE [LARGE SCALE GENOMIC DNA]</scope>
    <source>
        <strain evidence="2">Desulfoluna butyratoxydans MSL71</strain>
    </source>
</reference>
<evidence type="ECO:0000256" key="1">
    <source>
        <dbReference type="SAM" id="Phobius"/>
    </source>
</evidence>